<keyword evidence="3 6" id="KW-0808">Transferase</keyword>
<dbReference type="EMBL" id="WJBH02000010">
    <property type="protein sequence ID" value="KAI9552135.1"/>
    <property type="molecule type" value="Genomic_DNA"/>
</dbReference>
<organism evidence="9 10">
    <name type="scientific">Daphnia sinensis</name>
    <dbReference type="NCBI Taxonomy" id="1820382"/>
    <lineage>
        <taxon>Eukaryota</taxon>
        <taxon>Metazoa</taxon>
        <taxon>Ecdysozoa</taxon>
        <taxon>Arthropoda</taxon>
        <taxon>Crustacea</taxon>
        <taxon>Branchiopoda</taxon>
        <taxon>Diplostraca</taxon>
        <taxon>Cladocera</taxon>
        <taxon>Anomopoda</taxon>
        <taxon>Daphniidae</taxon>
        <taxon>Daphnia</taxon>
        <taxon>Daphnia similis group</taxon>
    </lineage>
</organism>
<evidence type="ECO:0000313" key="9">
    <source>
        <dbReference type="EMBL" id="KAI9552135.1"/>
    </source>
</evidence>
<dbReference type="Proteomes" id="UP000820818">
    <property type="component" value="Linkage Group LG10"/>
</dbReference>
<dbReference type="CDD" id="cd02440">
    <property type="entry name" value="AdoMet_MTases"/>
    <property type="match status" value="1"/>
</dbReference>
<feature type="domain" description="Bin3-type SAM" evidence="8">
    <location>
        <begin position="328"/>
        <end position="556"/>
    </location>
</feature>
<dbReference type="InterPro" id="IPR029063">
    <property type="entry name" value="SAM-dependent_MTases_sf"/>
</dbReference>
<feature type="compositionally biased region" description="Polar residues" evidence="7">
    <location>
        <begin position="281"/>
        <end position="302"/>
    </location>
</feature>
<dbReference type="GO" id="GO:0017069">
    <property type="term" value="F:snRNA binding"/>
    <property type="evidence" value="ECO:0007669"/>
    <property type="project" value="TreeGrafter"/>
</dbReference>
<evidence type="ECO:0000256" key="6">
    <source>
        <dbReference type="RuleBase" id="RU367087"/>
    </source>
</evidence>
<dbReference type="EC" id="2.1.1.-" evidence="6"/>
<proteinExistence type="inferred from homology"/>
<keyword evidence="10" id="KW-1185">Reference proteome</keyword>
<dbReference type="PANTHER" id="PTHR12315">
    <property type="entry name" value="BICOID-INTERACTING PROTEIN RELATED"/>
    <property type="match status" value="1"/>
</dbReference>
<dbReference type="GO" id="GO:0032259">
    <property type="term" value="P:methylation"/>
    <property type="evidence" value="ECO:0007669"/>
    <property type="project" value="UniProtKB-KW"/>
</dbReference>
<dbReference type="SUPFAM" id="SSF53335">
    <property type="entry name" value="S-adenosyl-L-methionine-dependent methyltransferases"/>
    <property type="match status" value="1"/>
</dbReference>
<feature type="region of interest" description="Disordered" evidence="7">
    <location>
        <begin position="253"/>
        <end position="302"/>
    </location>
</feature>
<gene>
    <name evidence="9" type="ORF">GHT06_022472</name>
</gene>
<evidence type="ECO:0000259" key="8">
    <source>
        <dbReference type="PROSITE" id="PS51515"/>
    </source>
</evidence>
<feature type="region of interest" description="Disordered" evidence="7">
    <location>
        <begin position="151"/>
        <end position="174"/>
    </location>
</feature>
<dbReference type="InterPro" id="IPR024160">
    <property type="entry name" value="BIN3_SAM-bd_dom"/>
</dbReference>
<keyword evidence="2 6" id="KW-0489">Methyltransferase</keyword>
<dbReference type="Pfam" id="PF13649">
    <property type="entry name" value="Methyltransf_25"/>
    <property type="match status" value="1"/>
</dbReference>
<sequence length="567" mass="64619">MASTQVVSLNIGQMKRVHFPAEGDDRPVENIPHFVSPKKMVKPTNSQRKRSLSLTFESKQHHFKRRRKEEFVRPTKFLLGGNSRDPLNLGSLADERINKALNEHTPESSPLPTPKHRKEEIEVLIPSNIRDPLNLSMPDDDLAERALVSPNAVMRKKRGRNRKRRRTNSASEVLDARRNSPELKALTLDLPEVKTVAEEVAENHVTTETNPESSTSTREFKDLKLKTEAIRHCRRPEDKIVSPVVPQPGARKRCGFFPRSLSKESTAKTQSQRPFSRCPSRESQMAGSSQLNNNPEQPCSSHNIKEVKRFQYGNYDRYYGYRNPNCEDLRLRSFWREWFEDKDVLDIGCNAGHVTLCVARDFNPKQIVGIDIDPKLIAIARKNIKTYSGSHPNERQFPVSMPLMYGSIPNTDLSATSSRFPGNVSFVQGNYVPESDEFLQMVQPEYDAILCLSVTKWVHLNWKDAGLKRFFHRIFAHLRPGGKLILEAQGWASYNKRKKLTETIAANYAAIQLYPERFPDYLLSQVGFSTCEEIATPHHAAKGFRRPIHVFTKPISSCPATPKDNVG</sequence>
<protein>
    <recommendedName>
        <fullName evidence="6">RNA methyltransferase</fullName>
        <ecNumber evidence="6">2.1.1.-</ecNumber>
    </recommendedName>
</protein>
<reference evidence="9 10" key="1">
    <citation type="submission" date="2022-05" db="EMBL/GenBank/DDBJ databases">
        <title>A multi-omics perspective on studying reproductive biology in Daphnia sinensis.</title>
        <authorList>
            <person name="Jia J."/>
        </authorList>
    </citation>
    <scope>NUCLEOTIDE SEQUENCE [LARGE SCALE GENOMIC DNA]</scope>
    <source>
        <strain evidence="9 10">WSL</strain>
    </source>
</reference>
<evidence type="ECO:0000256" key="3">
    <source>
        <dbReference type="ARBA" id="ARBA00022679"/>
    </source>
</evidence>
<dbReference type="InterPro" id="IPR041698">
    <property type="entry name" value="Methyltransf_25"/>
</dbReference>
<dbReference type="GO" id="GO:0008171">
    <property type="term" value="F:O-methyltransferase activity"/>
    <property type="evidence" value="ECO:0007669"/>
    <property type="project" value="UniProtKB-UniRule"/>
</dbReference>
<dbReference type="GO" id="GO:0008173">
    <property type="term" value="F:RNA methyltransferase activity"/>
    <property type="evidence" value="ECO:0007669"/>
    <property type="project" value="UniProtKB-UniRule"/>
</dbReference>
<dbReference type="InterPro" id="IPR039772">
    <property type="entry name" value="Bin3-like"/>
</dbReference>
<comment type="caution">
    <text evidence="9">The sequence shown here is derived from an EMBL/GenBank/DDBJ whole genome shotgun (WGS) entry which is preliminary data.</text>
</comment>
<name>A0AAD5PR56_9CRUS</name>
<dbReference type="PROSITE" id="PS51515">
    <property type="entry name" value="BIN3_SAM"/>
    <property type="match status" value="1"/>
</dbReference>
<accession>A0AAD5PR56</accession>
<dbReference type="GO" id="GO:0040031">
    <property type="term" value="P:snRNA modification"/>
    <property type="evidence" value="ECO:0007669"/>
    <property type="project" value="TreeGrafter"/>
</dbReference>
<evidence type="ECO:0000256" key="1">
    <source>
        <dbReference type="ARBA" id="ARBA00008361"/>
    </source>
</evidence>
<keyword evidence="4 5" id="KW-0949">S-adenosyl-L-methionine</keyword>
<dbReference type="InterPro" id="IPR010675">
    <property type="entry name" value="Bin3_C"/>
</dbReference>
<evidence type="ECO:0000256" key="5">
    <source>
        <dbReference type="PROSITE-ProRule" id="PRU00848"/>
    </source>
</evidence>
<evidence type="ECO:0000256" key="2">
    <source>
        <dbReference type="ARBA" id="ARBA00022603"/>
    </source>
</evidence>
<evidence type="ECO:0000256" key="7">
    <source>
        <dbReference type="SAM" id="MobiDB-lite"/>
    </source>
</evidence>
<dbReference type="FunFam" id="3.40.50.150:FF:000083">
    <property type="entry name" value="7SK snRNA methylphosphate capping enzyme"/>
    <property type="match status" value="1"/>
</dbReference>
<dbReference type="PANTHER" id="PTHR12315:SF0">
    <property type="entry name" value="7SK SNRNA METHYLPHOSPHATE CAPPING ENZYME"/>
    <property type="match status" value="1"/>
</dbReference>
<evidence type="ECO:0000256" key="4">
    <source>
        <dbReference type="ARBA" id="ARBA00022691"/>
    </source>
</evidence>
<evidence type="ECO:0000313" key="10">
    <source>
        <dbReference type="Proteomes" id="UP000820818"/>
    </source>
</evidence>
<dbReference type="Pfam" id="PF06859">
    <property type="entry name" value="Bin3"/>
    <property type="match status" value="1"/>
</dbReference>
<dbReference type="Gene3D" id="3.40.50.150">
    <property type="entry name" value="Vaccinia Virus protein VP39"/>
    <property type="match status" value="1"/>
</dbReference>
<dbReference type="AlphaFoldDB" id="A0AAD5PR56"/>
<comment type="similarity">
    <text evidence="1 6">Belongs to the methyltransferase superfamily.</text>
</comment>
<feature type="compositionally biased region" description="Basic residues" evidence="7">
    <location>
        <begin position="154"/>
        <end position="167"/>
    </location>
</feature>